<dbReference type="EMBL" id="ABEU02000003">
    <property type="protein sequence ID" value="PNR57023.1"/>
    <property type="molecule type" value="Genomic_DNA"/>
</dbReference>
<dbReference type="PROSITE" id="PS00028">
    <property type="entry name" value="ZINC_FINGER_C2H2_1"/>
    <property type="match status" value="1"/>
</dbReference>
<dbReference type="PANTHER" id="PTHR45801:SF107">
    <property type="entry name" value="TRANSCRIPTIONAL REGULATOR SUPERMAN-LIKE"/>
    <property type="match status" value="1"/>
</dbReference>
<evidence type="ECO:0000313" key="11">
    <source>
        <dbReference type="EnsemblPlants" id="PAC:32943243.CDS.1"/>
    </source>
</evidence>
<dbReference type="AlphaFoldDB" id="A0A2K1KTB2"/>
<dbReference type="Pfam" id="PF13912">
    <property type="entry name" value="zf-C2H2_6"/>
    <property type="match status" value="1"/>
</dbReference>
<keyword evidence="12" id="KW-1185">Reference proteome</keyword>
<dbReference type="PROSITE" id="PS50157">
    <property type="entry name" value="ZINC_FINGER_C2H2_2"/>
    <property type="match status" value="1"/>
</dbReference>
<organism evidence="10">
    <name type="scientific">Physcomitrium patens</name>
    <name type="common">Spreading-leaved earth moss</name>
    <name type="synonym">Physcomitrella patens</name>
    <dbReference type="NCBI Taxonomy" id="3218"/>
    <lineage>
        <taxon>Eukaryota</taxon>
        <taxon>Viridiplantae</taxon>
        <taxon>Streptophyta</taxon>
        <taxon>Embryophyta</taxon>
        <taxon>Bryophyta</taxon>
        <taxon>Bryophytina</taxon>
        <taxon>Bryopsida</taxon>
        <taxon>Funariidae</taxon>
        <taxon>Funariales</taxon>
        <taxon>Funariaceae</taxon>
        <taxon>Physcomitrium</taxon>
    </lineage>
</organism>
<dbReference type="InterPro" id="IPR013087">
    <property type="entry name" value="Znf_C2H2_type"/>
</dbReference>
<dbReference type="PaxDb" id="3218-PP1S1_723V6.1"/>
<evidence type="ECO:0000256" key="4">
    <source>
        <dbReference type="ARBA" id="ARBA00022833"/>
    </source>
</evidence>
<feature type="domain" description="C2H2-type" evidence="9">
    <location>
        <begin position="71"/>
        <end position="98"/>
    </location>
</feature>
<keyword evidence="5" id="KW-0805">Transcription regulation</keyword>
<gene>
    <name evidence="11" type="primary">LOC112279571</name>
    <name evidence="10" type="ORF">PHYPA_004016</name>
</gene>
<keyword evidence="6" id="KW-0804">Transcription</keyword>
<sequence length="278" mass="30276">MATGHIMHQREVHQQEWPAMASWAAPGAQVCGGNTWSKRMAMNAPDNESWEVRAFAEDTCCSGAQWPPRSYSCSFCGREFRTAQALGGHMNVHRRERVHANQLAQLRNAANASSQSLRGSLSASSKVGCNDAEVAELSWAQCYSKPRSASSAPLPLSAPSHTADFLTSKSVDAFMPGANRMISGSVVFPSSPSEKSISSSSYERIPDLGTKPLLQSMPDFVREALSHSSGCHPSEKSWWNSGSNVNFEKNPLRLNKVMGEQEDKLDLELRLGQSSCAV</sequence>
<keyword evidence="4" id="KW-0862">Zinc</keyword>
<proteinExistence type="predicted"/>
<evidence type="ECO:0000256" key="8">
    <source>
        <dbReference type="PROSITE-ProRule" id="PRU00042"/>
    </source>
</evidence>
<evidence type="ECO:0000256" key="7">
    <source>
        <dbReference type="ARBA" id="ARBA00023242"/>
    </source>
</evidence>
<reference evidence="11" key="3">
    <citation type="submission" date="2020-12" db="UniProtKB">
        <authorList>
            <consortium name="EnsemblPlants"/>
        </authorList>
    </citation>
    <scope>IDENTIFICATION</scope>
</reference>
<dbReference type="OrthoDB" id="1708403at2759"/>
<evidence type="ECO:0000256" key="1">
    <source>
        <dbReference type="ARBA" id="ARBA00004123"/>
    </source>
</evidence>
<dbReference type="GO" id="GO:0005634">
    <property type="term" value="C:nucleus"/>
    <property type="evidence" value="ECO:0007669"/>
    <property type="project" value="UniProtKB-SubCell"/>
</dbReference>
<dbReference type="InterPro" id="IPR036236">
    <property type="entry name" value="Znf_C2H2_sf"/>
</dbReference>
<dbReference type="Gramene" id="Pp3c3_5040V3.1">
    <property type="protein sequence ID" value="PAC:32943243.CDS.1"/>
    <property type="gene ID" value="Pp3c3_5040"/>
</dbReference>
<keyword evidence="7" id="KW-0539">Nucleus</keyword>
<keyword evidence="3 8" id="KW-0863">Zinc-finger</keyword>
<dbReference type="SUPFAM" id="SSF57667">
    <property type="entry name" value="beta-beta-alpha zinc fingers"/>
    <property type="match status" value="1"/>
</dbReference>
<dbReference type="InterPro" id="IPR052426">
    <property type="entry name" value="Plant_dev_regulator"/>
</dbReference>
<dbReference type="PANTHER" id="PTHR45801">
    <property type="entry name" value="OS07G0101800 PROTEIN"/>
    <property type="match status" value="1"/>
</dbReference>
<name>A0A2K1KTB2_PHYPA</name>
<evidence type="ECO:0000259" key="9">
    <source>
        <dbReference type="PROSITE" id="PS50157"/>
    </source>
</evidence>
<evidence type="ECO:0000256" key="2">
    <source>
        <dbReference type="ARBA" id="ARBA00022723"/>
    </source>
</evidence>
<dbReference type="Proteomes" id="UP000006727">
    <property type="component" value="Chromosome 3"/>
</dbReference>
<evidence type="ECO:0000256" key="5">
    <source>
        <dbReference type="ARBA" id="ARBA00023015"/>
    </source>
</evidence>
<dbReference type="GO" id="GO:0008270">
    <property type="term" value="F:zinc ion binding"/>
    <property type="evidence" value="ECO:0007669"/>
    <property type="project" value="UniProtKB-KW"/>
</dbReference>
<protein>
    <recommendedName>
        <fullName evidence="9">C2H2-type domain-containing protein</fullName>
    </recommendedName>
</protein>
<evidence type="ECO:0000256" key="6">
    <source>
        <dbReference type="ARBA" id="ARBA00023163"/>
    </source>
</evidence>
<evidence type="ECO:0000313" key="12">
    <source>
        <dbReference type="Proteomes" id="UP000006727"/>
    </source>
</evidence>
<dbReference type="EnsemblPlants" id="Pp3c3_5040V3.1">
    <property type="protein sequence ID" value="PAC:32943243.CDS.1"/>
    <property type="gene ID" value="Pp3c3_5040"/>
</dbReference>
<reference evidence="10 12" key="2">
    <citation type="journal article" date="2018" name="Plant J.">
        <title>The Physcomitrella patens chromosome-scale assembly reveals moss genome structure and evolution.</title>
        <authorList>
            <person name="Lang D."/>
            <person name="Ullrich K.K."/>
            <person name="Murat F."/>
            <person name="Fuchs J."/>
            <person name="Jenkins J."/>
            <person name="Haas F.B."/>
            <person name="Piednoel M."/>
            <person name="Gundlach H."/>
            <person name="Van Bel M."/>
            <person name="Meyberg R."/>
            <person name="Vives C."/>
            <person name="Morata J."/>
            <person name="Symeonidi A."/>
            <person name="Hiss M."/>
            <person name="Muchero W."/>
            <person name="Kamisugi Y."/>
            <person name="Saleh O."/>
            <person name="Blanc G."/>
            <person name="Decker E.L."/>
            <person name="van Gessel N."/>
            <person name="Grimwood J."/>
            <person name="Hayes R.D."/>
            <person name="Graham S.W."/>
            <person name="Gunter L.E."/>
            <person name="McDaniel S.F."/>
            <person name="Hoernstein S.N.W."/>
            <person name="Larsson A."/>
            <person name="Li F.W."/>
            <person name="Perroud P.F."/>
            <person name="Phillips J."/>
            <person name="Ranjan P."/>
            <person name="Rokshar D.S."/>
            <person name="Rothfels C.J."/>
            <person name="Schneider L."/>
            <person name="Shu S."/>
            <person name="Stevenson D.W."/>
            <person name="Thummler F."/>
            <person name="Tillich M."/>
            <person name="Villarreal Aguilar J.C."/>
            <person name="Widiez T."/>
            <person name="Wong G.K."/>
            <person name="Wymore A."/>
            <person name="Zhang Y."/>
            <person name="Zimmer A.D."/>
            <person name="Quatrano R.S."/>
            <person name="Mayer K.F.X."/>
            <person name="Goodstein D."/>
            <person name="Casacuberta J.M."/>
            <person name="Vandepoele K."/>
            <person name="Reski R."/>
            <person name="Cuming A.C."/>
            <person name="Tuskan G.A."/>
            <person name="Maumus F."/>
            <person name="Salse J."/>
            <person name="Schmutz J."/>
            <person name="Rensing S.A."/>
        </authorList>
    </citation>
    <scope>NUCLEOTIDE SEQUENCE [LARGE SCALE GENOMIC DNA]</scope>
    <source>
        <strain evidence="11 12">cv. Gransden 2004</strain>
    </source>
</reference>
<comment type="subcellular location">
    <subcellularLocation>
        <location evidence="1">Nucleus</location>
    </subcellularLocation>
</comment>
<dbReference type="RefSeq" id="XP_024369924.1">
    <property type="nucleotide sequence ID" value="XM_024514156.2"/>
</dbReference>
<keyword evidence="2" id="KW-0479">Metal-binding</keyword>
<dbReference type="GeneID" id="112279571"/>
<evidence type="ECO:0000256" key="3">
    <source>
        <dbReference type="ARBA" id="ARBA00022771"/>
    </source>
</evidence>
<evidence type="ECO:0000313" key="10">
    <source>
        <dbReference type="EMBL" id="PNR57023.1"/>
    </source>
</evidence>
<accession>A0A2K1KTB2</accession>
<reference evidence="10 12" key="1">
    <citation type="journal article" date="2008" name="Science">
        <title>The Physcomitrella genome reveals evolutionary insights into the conquest of land by plants.</title>
        <authorList>
            <person name="Rensing S."/>
            <person name="Lang D."/>
            <person name="Zimmer A."/>
            <person name="Terry A."/>
            <person name="Salamov A."/>
            <person name="Shapiro H."/>
            <person name="Nishiyama T."/>
            <person name="Perroud P.-F."/>
            <person name="Lindquist E."/>
            <person name="Kamisugi Y."/>
            <person name="Tanahashi T."/>
            <person name="Sakakibara K."/>
            <person name="Fujita T."/>
            <person name="Oishi K."/>
            <person name="Shin-I T."/>
            <person name="Kuroki Y."/>
            <person name="Toyoda A."/>
            <person name="Suzuki Y."/>
            <person name="Hashimoto A."/>
            <person name="Yamaguchi K."/>
            <person name="Sugano A."/>
            <person name="Kohara Y."/>
            <person name="Fujiyama A."/>
            <person name="Anterola A."/>
            <person name="Aoki S."/>
            <person name="Ashton N."/>
            <person name="Barbazuk W.B."/>
            <person name="Barker E."/>
            <person name="Bennetzen J."/>
            <person name="Bezanilla M."/>
            <person name="Blankenship R."/>
            <person name="Cho S.H."/>
            <person name="Dutcher S."/>
            <person name="Estelle M."/>
            <person name="Fawcett J.A."/>
            <person name="Gundlach H."/>
            <person name="Hanada K."/>
            <person name="Heyl A."/>
            <person name="Hicks K.A."/>
            <person name="Hugh J."/>
            <person name="Lohr M."/>
            <person name="Mayer K."/>
            <person name="Melkozernov A."/>
            <person name="Murata T."/>
            <person name="Nelson D."/>
            <person name="Pils B."/>
            <person name="Prigge M."/>
            <person name="Reiss B."/>
            <person name="Renner T."/>
            <person name="Rombauts S."/>
            <person name="Rushton P."/>
            <person name="Sanderfoot A."/>
            <person name="Schween G."/>
            <person name="Shiu S.-H."/>
            <person name="Stueber K."/>
            <person name="Theodoulou F.L."/>
            <person name="Tu H."/>
            <person name="Van de Peer Y."/>
            <person name="Verrier P.J."/>
            <person name="Waters E."/>
            <person name="Wood A."/>
            <person name="Yang L."/>
            <person name="Cove D."/>
            <person name="Cuming A."/>
            <person name="Hasebe M."/>
            <person name="Lucas S."/>
            <person name="Mishler D.B."/>
            <person name="Reski R."/>
            <person name="Grigoriev I."/>
            <person name="Quatrano R.S."/>
            <person name="Boore J.L."/>
        </authorList>
    </citation>
    <scope>NUCLEOTIDE SEQUENCE [LARGE SCALE GENOMIC DNA]</scope>
    <source>
        <strain evidence="11 12">cv. Gransden 2004</strain>
    </source>
</reference>
<dbReference type="SMART" id="SM00355">
    <property type="entry name" value="ZnF_C2H2"/>
    <property type="match status" value="1"/>
</dbReference>
<dbReference type="Gene3D" id="3.30.160.60">
    <property type="entry name" value="Classic Zinc Finger"/>
    <property type="match status" value="1"/>
</dbReference>